<reference evidence="1" key="2">
    <citation type="submission" date="2023-06" db="EMBL/GenBank/DDBJ databases">
        <authorList>
            <consortium name="Lawrence Berkeley National Laboratory"/>
            <person name="Mondo S.J."/>
            <person name="Hensen N."/>
            <person name="Bonometti L."/>
            <person name="Westerberg I."/>
            <person name="Brannstrom I.O."/>
            <person name="Guillou S."/>
            <person name="Cros-Aarteil S."/>
            <person name="Calhoun S."/>
            <person name="Haridas S."/>
            <person name="Kuo A."/>
            <person name="Pangilinan J."/>
            <person name="Riley R."/>
            <person name="Labutti K."/>
            <person name="Andreopoulos B."/>
            <person name="Lipzen A."/>
            <person name="Chen C."/>
            <person name="Yanf M."/>
            <person name="Daum C."/>
            <person name="Ng V."/>
            <person name="Clum A."/>
            <person name="Steindorff A."/>
            <person name="Ohm R."/>
            <person name="Martin F."/>
            <person name="Silar P."/>
            <person name="Natvig D."/>
            <person name="Lalanne C."/>
            <person name="Gautier V."/>
            <person name="Ament-Velasquez S.L."/>
            <person name="Kruys A."/>
            <person name="Hutchinson M.I."/>
            <person name="Powell A.J."/>
            <person name="Barry K."/>
            <person name="Miller A.N."/>
            <person name="Grigoriev I.V."/>
            <person name="Debuchy R."/>
            <person name="Gladieux P."/>
            <person name="Thoren M.H."/>
            <person name="Johannesson H."/>
        </authorList>
    </citation>
    <scope>NUCLEOTIDE SEQUENCE</scope>
    <source>
        <strain evidence="1">PSN324</strain>
    </source>
</reference>
<protein>
    <submittedName>
        <fullName evidence="1">Uncharacterized protein</fullName>
    </submittedName>
</protein>
<name>A0AAV9HY07_9PEZI</name>
<reference evidence="1" key="1">
    <citation type="journal article" date="2023" name="Mol. Phylogenet. Evol.">
        <title>Genome-scale phylogeny and comparative genomics of the fungal order Sordariales.</title>
        <authorList>
            <person name="Hensen N."/>
            <person name="Bonometti L."/>
            <person name="Westerberg I."/>
            <person name="Brannstrom I.O."/>
            <person name="Guillou S."/>
            <person name="Cros-Aarteil S."/>
            <person name="Calhoun S."/>
            <person name="Haridas S."/>
            <person name="Kuo A."/>
            <person name="Mondo S."/>
            <person name="Pangilinan J."/>
            <person name="Riley R."/>
            <person name="LaButti K."/>
            <person name="Andreopoulos B."/>
            <person name="Lipzen A."/>
            <person name="Chen C."/>
            <person name="Yan M."/>
            <person name="Daum C."/>
            <person name="Ng V."/>
            <person name="Clum A."/>
            <person name="Steindorff A."/>
            <person name="Ohm R.A."/>
            <person name="Martin F."/>
            <person name="Silar P."/>
            <person name="Natvig D.O."/>
            <person name="Lalanne C."/>
            <person name="Gautier V."/>
            <person name="Ament-Velasquez S.L."/>
            <person name="Kruys A."/>
            <person name="Hutchinson M.I."/>
            <person name="Powell A.J."/>
            <person name="Barry K."/>
            <person name="Miller A.N."/>
            <person name="Grigoriev I.V."/>
            <person name="Debuchy R."/>
            <person name="Gladieux P."/>
            <person name="Hiltunen Thoren M."/>
            <person name="Johannesson H."/>
        </authorList>
    </citation>
    <scope>NUCLEOTIDE SEQUENCE</scope>
    <source>
        <strain evidence="1">PSN324</strain>
    </source>
</reference>
<comment type="caution">
    <text evidence="1">The sequence shown here is derived from an EMBL/GenBank/DDBJ whole genome shotgun (WGS) entry which is preliminary data.</text>
</comment>
<sequence length="167" mass="19452">MPEMIAKMKDIQNRDTESIALEFGLSVEFPEPRTDRPEHCSISPVFTLEIEWFSESEIEEELSKLLSLYRAFYPEPDPTDGEIMRDPERARRARQTFKVVVEHQLNSAESEGFLLHEEEENVLNVFIASVREIKLSEDICDKGFDDMVECLNRLNDLTTAPFIRRIL</sequence>
<accession>A0AAV9HY07</accession>
<evidence type="ECO:0000313" key="2">
    <source>
        <dbReference type="Proteomes" id="UP001321749"/>
    </source>
</evidence>
<gene>
    <name evidence="1" type="ORF">QBC42DRAFT_294085</name>
</gene>
<dbReference type="EMBL" id="MU864938">
    <property type="protein sequence ID" value="KAK4465581.1"/>
    <property type="molecule type" value="Genomic_DNA"/>
</dbReference>
<organism evidence="1 2">
    <name type="scientific">Cladorrhinum samala</name>
    <dbReference type="NCBI Taxonomy" id="585594"/>
    <lineage>
        <taxon>Eukaryota</taxon>
        <taxon>Fungi</taxon>
        <taxon>Dikarya</taxon>
        <taxon>Ascomycota</taxon>
        <taxon>Pezizomycotina</taxon>
        <taxon>Sordariomycetes</taxon>
        <taxon>Sordariomycetidae</taxon>
        <taxon>Sordariales</taxon>
        <taxon>Podosporaceae</taxon>
        <taxon>Cladorrhinum</taxon>
    </lineage>
</organism>
<keyword evidence="2" id="KW-1185">Reference proteome</keyword>
<evidence type="ECO:0000313" key="1">
    <source>
        <dbReference type="EMBL" id="KAK4465581.1"/>
    </source>
</evidence>
<dbReference type="Proteomes" id="UP001321749">
    <property type="component" value="Unassembled WGS sequence"/>
</dbReference>
<dbReference type="AlphaFoldDB" id="A0AAV9HY07"/>
<proteinExistence type="predicted"/>